<sequence>MGTWVYVRGWLEFHGQRSEAEHIIEEGDPAGWTFPDGGWLEAACYARAVRAGEVDDVLDRLRRIAALPAVDADGDRVCGLFLAFHEADGQTEWQVRDGQVHVTPASPRHDYLWA</sequence>
<keyword evidence="2" id="KW-1185">Reference proteome</keyword>
<evidence type="ECO:0000313" key="2">
    <source>
        <dbReference type="Proteomes" id="UP000236732"/>
    </source>
</evidence>
<dbReference type="RefSeq" id="WP_103961614.1">
    <property type="nucleotide sequence ID" value="NZ_FNVT01000016.1"/>
</dbReference>
<dbReference type="OrthoDB" id="2621972at2"/>
<reference evidence="1 2" key="1">
    <citation type="submission" date="2016-10" db="EMBL/GenBank/DDBJ databases">
        <authorList>
            <person name="de Groot N.N."/>
        </authorList>
    </citation>
    <scope>NUCLEOTIDE SEQUENCE [LARGE SCALE GENOMIC DNA]</scope>
    <source>
        <strain evidence="1 2">CGMCC 4.7037</strain>
    </source>
</reference>
<gene>
    <name evidence="1" type="ORF">SAMN05444920_116201</name>
</gene>
<proteinExistence type="predicted"/>
<dbReference type="EMBL" id="FNVT01000016">
    <property type="protein sequence ID" value="SEH00466.1"/>
    <property type="molecule type" value="Genomic_DNA"/>
</dbReference>
<protein>
    <submittedName>
        <fullName evidence="1">Uncharacterized protein</fullName>
    </submittedName>
</protein>
<name>A0A1H6ETU9_9ACTN</name>
<evidence type="ECO:0000313" key="1">
    <source>
        <dbReference type="EMBL" id="SEH00466.1"/>
    </source>
</evidence>
<accession>A0A1H6ETU9</accession>
<dbReference type="Proteomes" id="UP000236732">
    <property type="component" value="Unassembled WGS sequence"/>
</dbReference>
<organism evidence="1 2">
    <name type="scientific">Nonomuraea solani</name>
    <dbReference type="NCBI Taxonomy" id="1144553"/>
    <lineage>
        <taxon>Bacteria</taxon>
        <taxon>Bacillati</taxon>
        <taxon>Actinomycetota</taxon>
        <taxon>Actinomycetes</taxon>
        <taxon>Streptosporangiales</taxon>
        <taxon>Streptosporangiaceae</taxon>
        <taxon>Nonomuraea</taxon>
    </lineage>
</organism>
<dbReference type="AlphaFoldDB" id="A0A1H6ETU9"/>